<dbReference type="RefSeq" id="WP_105043085.1">
    <property type="nucleotide sequence ID" value="NZ_MQWA01000001.1"/>
</dbReference>
<dbReference type="EMBL" id="MQWA01000001">
    <property type="protein sequence ID" value="PQJ28586.1"/>
    <property type="molecule type" value="Genomic_DNA"/>
</dbReference>
<dbReference type="PANTHER" id="PTHR43000">
    <property type="entry name" value="DTDP-D-GLUCOSE 4,6-DEHYDRATASE-RELATED"/>
    <property type="match status" value="1"/>
</dbReference>
<dbReference type="Pfam" id="PF01370">
    <property type="entry name" value="Epimerase"/>
    <property type="match status" value="1"/>
</dbReference>
<comment type="similarity">
    <text evidence="1">Belongs to the NAD(P)-dependent epimerase/dehydratase family.</text>
</comment>
<comment type="caution">
    <text evidence="3">The sequence shown here is derived from an EMBL/GenBank/DDBJ whole genome shotgun (WGS) entry which is preliminary data.</text>
</comment>
<feature type="domain" description="NAD-dependent epimerase/dehydratase" evidence="2">
    <location>
        <begin position="4"/>
        <end position="229"/>
    </location>
</feature>
<evidence type="ECO:0000256" key="1">
    <source>
        <dbReference type="ARBA" id="ARBA00007637"/>
    </source>
</evidence>
<dbReference type="SUPFAM" id="SSF51735">
    <property type="entry name" value="NAD(P)-binding Rossmann-fold domains"/>
    <property type="match status" value="1"/>
</dbReference>
<name>A0A2S7U0R2_9BACT</name>
<dbReference type="CDD" id="cd08946">
    <property type="entry name" value="SDR_e"/>
    <property type="match status" value="1"/>
</dbReference>
<evidence type="ECO:0000313" key="3">
    <source>
        <dbReference type="EMBL" id="PQJ28586.1"/>
    </source>
</evidence>
<protein>
    <recommendedName>
        <fullName evidence="2">NAD-dependent epimerase/dehydratase domain-containing protein</fullName>
    </recommendedName>
</protein>
<proteinExistence type="inferred from homology"/>
<sequence>MATVLIIGGSGCVGIETTHALLSRGVDHIICLSRGTTAVNPIQGVQYVQADILDLPSIFAVLNDHAVTHVLHAAGLRTTDCKNNPARAVEVNITGTNNVLEAIRLYGKIQRLIFTSTAAVYKVPDDGSFVDELATTIPLNPYTATKLAAEQLIECYALHYQIPATILRPQIIYGPTRGSDGSTAGITQAIKAAQEGKHFTIPFGGRTGFHYSRDVGQQHALALLESPEHFARYNLPAQSLSIAEICSAINTHHGKQLVDYSDSPYPFAHGLDSSAFLQAFPKAQRTSFSDALKRE</sequence>
<dbReference type="InterPro" id="IPR036291">
    <property type="entry name" value="NAD(P)-bd_dom_sf"/>
</dbReference>
<dbReference type="Proteomes" id="UP000239907">
    <property type="component" value="Unassembled WGS sequence"/>
</dbReference>
<accession>A0A2S7U0R2</accession>
<gene>
    <name evidence="3" type="ORF">BSZ32_08770</name>
</gene>
<dbReference type="InterPro" id="IPR001509">
    <property type="entry name" value="Epimerase_deHydtase"/>
</dbReference>
<dbReference type="AlphaFoldDB" id="A0A2S7U0R2"/>
<keyword evidence="4" id="KW-1185">Reference proteome</keyword>
<evidence type="ECO:0000313" key="4">
    <source>
        <dbReference type="Proteomes" id="UP000239907"/>
    </source>
</evidence>
<dbReference type="Gene3D" id="3.40.50.720">
    <property type="entry name" value="NAD(P)-binding Rossmann-like Domain"/>
    <property type="match status" value="1"/>
</dbReference>
<reference evidence="3 4" key="1">
    <citation type="submission" date="2016-12" db="EMBL/GenBank/DDBJ databases">
        <title>Study of bacterial adaptation to deep sea.</title>
        <authorList>
            <person name="Song J."/>
            <person name="Yoshizawa S."/>
            <person name="Kogure K."/>
        </authorList>
    </citation>
    <scope>NUCLEOTIDE SEQUENCE [LARGE SCALE GENOMIC DNA]</scope>
    <source>
        <strain evidence="3 4">SAORIC-165</strain>
    </source>
</reference>
<organism evidence="3 4">
    <name type="scientific">Rubritalea profundi</name>
    <dbReference type="NCBI Taxonomy" id="1658618"/>
    <lineage>
        <taxon>Bacteria</taxon>
        <taxon>Pseudomonadati</taxon>
        <taxon>Verrucomicrobiota</taxon>
        <taxon>Verrucomicrobiia</taxon>
        <taxon>Verrucomicrobiales</taxon>
        <taxon>Rubritaleaceae</taxon>
        <taxon>Rubritalea</taxon>
    </lineage>
</organism>
<dbReference type="OrthoDB" id="9807212at2"/>
<evidence type="ECO:0000259" key="2">
    <source>
        <dbReference type="Pfam" id="PF01370"/>
    </source>
</evidence>